<keyword evidence="1" id="KW-0805">Transcription regulation</keyword>
<name>A0ABW8AU67_9ACTN</name>
<feature type="domain" description="HTH lacI-type" evidence="4">
    <location>
        <begin position="5"/>
        <end position="59"/>
    </location>
</feature>
<dbReference type="InterPro" id="IPR010982">
    <property type="entry name" value="Lambda_DNA-bd_dom_sf"/>
</dbReference>
<dbReference type="PANTHER" id="PTHR30146:SF153">
    <property type="entry name" value="LACTOSE OPERON REPRESSOR"/>
    <property type="match status" value="1"/>
</dbReference>
<keyword evidence="6" id="KW-1185">Reference proteome</keyword>
<dbReference type="PANTHER" id="PTHR30146">
    <property type="entry name" value="LACI-RELATED TRANSCRIPTIONAL REPRESSOR"/>
    <property type="match status" value="1"/>
</dbReference>
<organism evidence="5 6">
    <name type="scientific">Spongisporangium articulatum</name>
    <dbReference type="NCBI Taxonomy" id="3362603"/>
    <lineage>
        <taxon>Bacteria</taxon>
        <taxon>Bacillati</taxon>
        <taxon>Actinomycetota</taxon>
        <taxon>Actinomycetes</taxon>
        <taxon>Kineosporiales</taxon>
        <taxon>Kineosporiaceae</taxon>
        <taxon>Spongisporangium</taxon>
    </lineage>
</organism>
<dbReference type="CDD" id="cd01392">
    <property type="entry name" value="HTH_LacI"/>
    <property type="match status" value="1"/>
</dbReference>
<dbReference type="Gene3D" id="1.10.260.40">
    <property type="entry name" value="lambda repressor-like DNA-binding domains"/>
    <property type="match status" value="1"/>
</dbReference>
<dbReference type="Proteomes" id="UP001612915">
    <property type="component" value="Unassembled WGS sequence"/>
</dbReference>
<keyword evidence="2 5" id="KW-0238">DNA-binding</keyword>
<dbReference type="SMART" id="SM00354">
    <property type="entry name" value="HTH_LACI"/>
    <property type="match status" value="1"/>
</dbReference>
<keyword evidence="3" id="KW-0804">Transcription</keyword>
<dbReference type="Pfam" id="PF00356">
    <property type="entry name" value="LacI"/>
    <property type="match status" value="1"/>
</dbReference>
<evidence type="ECO:0000256" key="1">
    <source>
        <dbReference type="ARBA" id="ARBA00023015"/>
    </source>
</evidence>
<proteinExistence type="predicted"/>
<accession>A0ABW8AU67</accession>
<dbReference type="GO" id="GO:0003677">
    <property type="term" value="F:DNA binding"/>
    <property type="evidence" value="ECO:0007669"/>
    <property type="project" value="UniProtKB-KW"/>
</dbReference>
<sequence>MSGRVTLADVAAEAGVSVALVSIVMRGVPGASDATRERVRDVADRLGYRPDARARLLRSGRSRLLGVVFGVEYAYQGELVAGLYAAAEKLGYEIVLSATTPARDERAAVADLLNDRCEALVLIGSQPPSDLTGREDVPPVVVLAHASEVAGVDVVRTDDRAGLRLAVDHLVGLGHTRIAHVDGGRSPAAADRRRGYRAAMAAHGLRDAALVLPGGATEADGAAAAQALLAADVTAVTVFNDRCATGVLDAVRRAGRAVPEGLSVVGYDDDRLARLSHVDLTTVAQDTARMTELAVRRAVERIEGETVTEPDVVIPPRLVVRGTTTRR</sequence>
<dbReference type="InterPro" id="IPR000843">
    <property type="entry name" value="HTH_LacI"/>
</dbReference>
<evidence type="ECO:0000256" key="2">
    <source>
        <dbReference type="ARBA" id="ARBA00023125"/>
    </source>
</evidence>
<dbReference type="Pfam" id="PF13377">
    <property type="entry name" value="Peripla_BP_3"/>
    <property type="match status" value="1"/>
</dbReference>
<dbReference type="InterPro" id="IPR046335">
    <property type="entry name" value="LacI/GalR-like_sensor"/>
</dbReference>
<dbReference type="RefSeq" id="WP_398284525.1">
    <property type="nucleotide sequence ID" value="NZ_JBITLV010000012.1"/>
</dbReference>
<evidence type="ECO:0000313" key="5">
    <source>
        <dbReference type="EMBL" id="MFI7589921.1"/>
    </source>
</evidence>
<dbReference type="Gene3D" id="3.40.50.2300">
    <property type="match status" value="2"/>
</dbReference>
<dbReference type="CDD" id="cd06267">
    <property type="entry name" value="PBP1_LacI_sugar_binding-like"/>
    <property type="match status" value="1"/>
</dbReference>
<dbReference type="InterPro" id="IPR028082">
    <property type="entry name" value="Peripla_BP_I"/>
</dbReference>
<dbReference type="SUPFAM" id="SSF47413">
    <property type="entry name" value="lambda repressor-like DNA-binding domains"/>
    <property type="match status" value="1"/>
</dbReference>
<comment type="caution">
    <text evidence="5">The sequence shown here is derived from an EMBL/GenBank/DDBJ whole genome shotgun (WGS) entry which is preliminary data.</text>
</comment>
<protein>
    <submittedName>
        <fullName evidence="5">LacI family DNA-binding transcriptional regulator</fullName>
    </submittedName>
</protein>
<evidence type="ECO:0000259" key="4">
    <source>
        <dbReference type="PROSITE" id="PS50932"/>
    </source>
</evidence>
<dbReference type="PROSITE" id="PS50932">
    <property type="entry name" value="HTH_LACI_2"/>
    <property type="match status" value="1"/>
</dbReference>
<gene>
    <name evidence="5" type="ORF">ACIB24_22860</name>
</gene>
<reference evidence="5 6" key="1">
    <citation type="submission" date="2024-10" db="EMBL/GenBank/DDBJ databases">
        <title>The Natural Products Discovery Center: Release of the First 8490 Sequenced Strains for Exploring Actinobacteria Biosynthetic Diversity.</title>
        <authorList>
            <person name="Kalkreuter E."/>
            <person name="Kautsar S.A."/>
            <person name="Yang D."/>
            <person name="Bader C.D."/>
            <person name="Teijaro C.N."/>
            <person name="Fluegel L."/>
            <person name="Davis C.M."/>
            <person name="Simpson J.R."/>
            <person name="Lauterbach L."/>
            <person name="Steele A.D."/>
            <person name="Gui C."/>
            <person name="Meng S."/>
            <person name="Li G."/>
            <person name="Viehrig K."/>
            <person name="Ye F."/>
            <person name="Su P."/>
            <person name="Kiefer A.F."/>
            <person name="Nichols A."/>
            <person name="Cepeda A.J."/>
            <person name="Yan W."/>
            <person name="Fan B."/>
            <person name="Jiang Y."/>
            <person name="Adhikari A."/>
            <person name="Zheng C.-J."/>
            <person name="Schuster L."/>
            <person name="Cowan T.M."/>
            <person name="Smanski M.J."/>
            <person name="Chevrette M.G."/>
            <person name="De Carvalho L.P.S."/>
            <person name="Shen B."/>
        </authorList>
    </citation>
    <scope>NUCLEOTIDE SEQUENCE [LARGE SCALE GENOMIC DNA]</scope>
    <source>
        <strain evidence="5 6">NPDC049639</strain>
    </source>
</reference>
<evidence type="ECO:0000256" key="3">
    <source>
        <dbReference type="ARBA" id="ARBA00023163"/>
    </source>
</evidence>
<dbReference type="EMBL" id="JBITLV010000012">
    <property type="protein sequence ID" value="MFI7589921.1"/>
    <property type="molecule type" value="Genomic_DNA"/>
</dbReference>
<evidence type="ECO:0000313" key="6">
    <source>
        <dbReference type="Proteomes" id="UP001612915"/>
    </source>
</evidence>
<dbReference type="SUPFAM" id="SSF53822">
    <property type="entry name" value="Periplasmic binding protein-like I"/>
    <property type="match status" value="1"/>
</dbReference>